<dbReference type="OrthoDB" id="2721920at2"/>
<dbReference type="HOGENOM" id="CLU_178443_1_0_9"/>
<keyword evidence="3" id="KW-1185">Reference proteome</keyword>
<reference evidence="2 3" key="2">
    <citation type="journal article" date="2002" name="Nucleic Acids Res.">
        <title>Genome sequence of Oceanobacillus iheyensis isolated from the Iheya Ridge and its unexpected adaptive capabilities to extreme environments.</title>
        <authorList>
            <person name="Takami H."/>
            <person name="Takaki Y."/>
            <person name="Uchiyama I."/>
        </authorList>
    </citation>
    <scope>NUCLEOTIDE SEQUENCE [LARGE SCALE GENOMIC DNA]</scope>
    <source>
        <strain evidence="3">DSM 14371 / CIP 107618 / JCM 11309 / KCTC 3954 / HTE831</strain>
    </source>
</reference>
<evidence type="ECO:0000256" key="1">
    <source>
        <dbReference type="SAM" id="Phobius"/>
    </source>
</evidence>
<name>Q8EQ12_OCEIH</name>
<keyword evidence="1" id="KW-1133">Transmembrane helix</keyword>
<dbReference type="RefSeq" id="WP_011066314.1">
    <property type="nucleotide sequence ID" value="NC_004193.1"/>
</dbReference>
<feature type="transmembrane region" description="Helical" evidence="1">
    <location>
        <begin position="34"/>
        <end position="55"/>
    </location>
</feature>
<proteinExistence type="predicted"/>
<dbReference type="AlphaFoldDB" id="Q8EQ12"/>
<dbReference type="EMBL" id="BA000028">
    <property type="protein sequence ID" value="BAC13873.1"/>
    <property type="molecule type" value="Genomic_DNA"/>
</dbReference>
<keyword evidence="1" id="KW-0472">Membrane</keyword>
<dbReference type="KEGG" id="oih:OB1917"/>
<reference evidence="2 3" key="1">
    <citation type="journal article" date="2001" name="FEMS Microbiol. Lett.">
        <title>Oceanobacillus iheyensis gen. nov., sp. nov., a deep-sea extremely halotolerant and alkaliphilic species isolated from a depth of 1050 m on the Iheya Ridge.</title>
        <authorList>
            <person name="Lu J."/>
            <person name="Nogi Y."/>
            <person name="Takami H."/>
        </authorList>
    </citation>
    <scope>NUCLEOTIDE SEQUENCE [LARGE SCALE GENOMIC DNA]</scope>
    <source>
        <strain evidence="3">DSM 14371 / CIP 107618 / JCM 11309 / KCTC 3954 / HTE831</strain>
    </source>
</reference>
<keyword evidence="1" id="KW-0812">Transmembrane</keyword>
<dbReference type="eggNOG" id="ENOG503386T">
    <property type="taxonomic scope" value="Bacteria"/>
</dbReference>
<dbReference type="InterPro" id="IPR024490">
    <property type="entry name" value="DUF2759"/>
</dbReference>
<feature type="transmembrane region" description="Helical" evidence="1">
    <location>
        <begin position="6"/>
        <end position="25"/>
    </location>
</feature>
<protein>
    <submittedName>
        <fullName evidence="2">Alkaliphily related protein</fullName>
    </submittedName>
</protein>
<evidence type="ECO:0000313" key="3">
    <source>
        <dbReference type="Proteomes" id="UP000000822"/>
    </source>
</evidence>
<evidence type="ECO:0000313" key="2">
    <source>
        <dbReference type="EMBL" id="BAC13873.1"/>
    </source>
</evidence>
<gene>
    <name evidence="2" type="ordered locus">OB1917</name>
</gene>
<organism evidence="2 3">
    <name type="scientific">Oceanobacillus iheyensis (strain DSM 14371 / CIP 107618 / JCM 11309 / KCTC 3954 / HTE831)</name>
    <dbReference type="NCBI Taxonomy" id="221109"/>
    <lineage>
        <taxon>Bacteria</taxon>
        <taxon>Bacillati</taxon>
        <taxon>Bacillota</taxon>
        <taxon>Bacilli</taxon>
        <taxon>Bacillales</taxon>
        <taxon>Bacillaceae</taxon>
        <taxon>Oceanobacillus</taxon>
    </lineage>
</organism>
<dbReference type="Proteomes" id="UP000000822">
    <property type="component" value="Chromosome"/>
</dbReference>
<sequence>MEAYYHIILGVLLLGVTLLAVMSVIRQLKYKNMFALLFSAITAVAFGFFSIATIITEIIG</sequence>
<dbReference type="Pfam" id="PF10958">
    <property type="entry name" value="DUF2759"/>
    <property type="match status" value="1"/>
</dbReference>
<accession>Q8EQ12</accession>